<name>A0AAV2VVU2_9VIBR</name>
<dbReference type="InterPro" id="IPR029032">
    <property type="entry name" value="AhpD-like"/>
</dbReference>
<comment type="caution">
    <text evidence="2">The sequence shown here is derived from an EMBL/GenBank/DDBJ whole genome shotgun (WGS) entry which is preliminary data.</text>
</comment>
<evidence type="ECO:0000313" key="3">
    <source>
        <dbReference type="Proteomes" id="UP000018211"/>
    </source>
</evidence>
<dbReference type="AlphaFoldDB" id="A0AAV2VVU2"/>
<dbReference type="InterPro" id="IPR004675">
    <property type="entry name" value="AhpD_core"/>
</dbReference>
<dbReference type="RefSeq" id="WP_022613187.1">
    <property type="nucleotide sequence ID" value="NZ_LK391965.1"/>
</dbReference>
<dbReference type="Proteomes" id="UP000018211">
    <property type="component" value="Unassembled WGS sequence"/>
</dbReference>
<sequence length="152" mass="17111">MATRLDYFNAAPEGFQILLGQENYLRAQFDQLPHLSVELWELVKLRVSQINQCAFCIDMHSKDALKNGESEHRLIGLSAWREMPLYSEQEQAALHWAEVLTKQGNASDDDYSATLDVFGEQGIVILTLAVNAINSWNRIAKTFKPEIGSLSG</sequence>
<dbReference type="NCBIfam" id="TIGR00778">
    <property type="entry name" value="ahpD_dom"/>
    <property type="match status" value="1"/>
</dbReference>
<dbReference type="PANTHER" id="PTHR34846">
    <property type="entry name" value="4-CARBOXYMUCONOLACTONE DECARBOXYLASE FAMILY PROTEIN (AFU_ORTHOLOGUE AFUA_6G11590)"/>
    <property type="match status" value="1"/>
</dbReference>
<dbReference type="Gene3D" id="1.20.1290.10">
    <property type="entry name" value="AhpD-like"/>
    <property type="match status" value="1"/>
</dbReference>
<reference evidence="2 3" key="1">
    <citation type="journal article" date="2013" name="ISME J.">
        <title>Comparative genomics of pathogenic lineages of Vibrio nigripulchritudo identifies virulence-associated traits.</title>
        <authorList>
            <person name="Goudenege D."/>
            <person name="Labreuche Y."/>
            <person name="Krin E."/>
            <person name="Ansquer D."/>
            <person name="Mangenot S."/>
            <person name="Calteau A."/>
            <person name="Medigue C."/>
            <person name="Mazel D."/>
            <person name="Polz M.F."/>
            <person name="Le Roux F."/>
        </authorList>
    </citation>
    <scope>NUCLEOTIDE SEQUENCE [LARGE SCALE GENOMIC DNA]</scope>
    <source>
        <strain evidence="2 3">SOn1</strain>
    </source>
</reference>
<dbReference type="GO" id="GO:0051920">
    <property type="term" value="F:peroxiredoxin activity"/>
    <property type="evidence" value="ECO:0007669"/>
    <property type="project" value="InterPro"/>
</dbReference>
<dbReference type="PANTHER" id="PTHR34846:SF10">
    <property type="entry name" value="CYTOPLASMIC PROTEIN"/>
    <property type="match status" value="1"/>
</dbReference>
<dbReference type="Pfam" id="PF02627">
    <property type="entry name" value="CMD"/>
    <property type="match status" value="1"/>
</dbReference>
<protein>
    <recommendedName>
        <fullName evidence="1">Carboxymuconolactone decarboxylase-like domain-containing protein</fullName>
    </recommendedName>
</protein>
<organism evidence="2 3">
    <name type="scientific">Vibrio nigripulchritudo SOn1</name>
    <dbReference type="NCBI Taxonomy" id="1238450"/>
    <lineage>
        <taxon>Bacteria</taxon>
        <taxon>Pseudomonadati</taxon>
        <taxon>Pseudomonadota</taxon>
        <taxon>Gammaproteobacteria</taxon>
        <taxon>Vibrionales</taxon>
        <taxon>Vibrionaceae</taxon>
        <taxon>Vibrio</taxon>
    </lineage>
</organism>
<gene>
    <name evidence="2" type="ORF">VIBNISOn1_650017</name>
</gene>
<dbReference type="InterPro" id="IPR003779">
    <property type="entry name" value="CMD-like"/>
</dbReference>
<dbReference type="EMBL" id="CAOF01000159">
    <property type="protein sequence ID" value="CCO48843.1"/>
    <property type="molecule type" value="Genomic_DNA"/>
</dbReference>
<proteinExistence type="predicted"/>
<dbReference type="SUPFAM" id="SSF69118">
    <property type="entry name" value="AhpD-like"/>
    <property type="match status" value="1"/>
</dbReference>
<evidence type="ECO:0000313" key="2">
    <source>
        <dbReference type="EMBL" id="CCO48843.1"/>
    </source>
</evidence>
<feature type="domain" description="Carboxymuconolactone decarboxylase-like" evidence="1">
    <location>
        <begin position="33"/>
        <end position="98"/>
    </location>
</feature>
<accession>A0AAV2VVU2</accession>
<evidence type="ECO:0000259" key="1">
    <source>
        <dbReference type="Pfam" id="PF02627"/>
    </source>
</evidence>